<feature type="compositionally biased region" description="Low complexity" evidence="10">
    <location>
        <begin position="106"/>
        <end position="117"/>
    </location>
</feature>
<keyword evidence="8" id="KW-0067">ATP-binding</keyword>
<feature type="compositionally biased region" description="Low complexity" evidence="10">
    <location>
        <begin position="19"/>
        <end position="40"/>
    </location>
</feature>
<proteinExistence type="inferred from homology"/>
<dbReference type="PROSITE" id="PS50089">
    <property type="entry name" value="ZF_RING_2"/>
    <property type="match status" value="1"/>
</dbReference>
<evidence type="ECO:0000259" key="11">
    <source>
        <dbReference type="PROSITE" id="PS50089"/>
    </source>
</evidence>
<dbReference type="AlphaFoldDB" id="A0AAW1TE75"/>
<dbReference type="PANTHER" id="PTHR45626:SF12">
    <property type="entry name" value="DNA REPAIR PROTEIN RAD16"/>
    <property type="match status" value="1"/>
</dbReference>
<dbReference type="InterPro" id="IPR038718">
    <property type="entry name" value="SNF2-like_sf"/>
</dbReference>
<feature type="compositionally biased region" description="Acidic residues" evidence="10">
    <location>
        <begin position="146"/>
        <end position="164"/>
    </location>
</feature>
<dbReference type="SMART" id="SM00487">
    <property type="entry name" value="DEXDc"/>
    <property type="match status" value="1"/>
</dbReference>
<feature type="region of interest" description="Disordered" evidence="10">
    <location>
        <begin position="203"/>
        <end position="247"/>
    </location>
</feature>
<feature type="domain" description="Helicase C-terminal" evidence="12">
    <location>
        <begin position="1103"/>
        <end position="1263"/>
    </location>
</feature>
<feature type="compositionally biased region" description="Low complexity" evidence="10">
    <location>
        <begin position="675"/>
        <end position="688"/>
    </location>
</feature>
<evidence type="ECO:0000313" key="13">
    <source>
        <dbReference type="EMBL" id="KAK9867381.1"/>
    </source>
</evidence>
<dbReference type="PROSITE" id="PS00518">
    <property type="entry name" value="ZF_RING_1"/>
    <property type="match status" value="1"/>
</dbReference>
<dbReference type="Gene3D" id="3.40.50.300">
    <property type="entry name" value="P-loop containing nucleotide triphosphate hydrolases"/>
    <property type="match status" value="1"/>
</dbReference>
<dbReference type="Pfam" id="PF00097">
    <property type="entry name" value="zf-C3HC4"/>
    <property type="match status" value="1"/>
</dbReference>
<dbReference type="PANTHER" id="PTHR45626">
    <property type="entry name" value="TRANSCRIPTION TERMINATION FACTOR 2-RELATED"/>
    <property type="match status" value="1"/>
</dbReference>
<feature type="compositionally biased region" description="Acidic residues" evidence="10">
    <location>
        <begin position="582"/>
        <end position="602"/>
    </location>
</feature>
<keyword evidence="4 9" id="KW-0863">Zinc-finger</keyword>
<dbReference type="InterPro" id="IPR049730">
    <property type="entry name" value="SNF2/RAD54-like_C"/>
</dbReference>
<organism evidence="13 14">
    <name type="scientific">Apatococcus fuscideae</name>
    <dbReference type="NCBI Taxonomy" id="2026836"/>
    <lineage>
        <taxon>Eukaryota</taxon>
        <taxon>Viridiplantae</taxon>
        <taxon>Chlorophyta</taxon>
        <taxon>core chlorophytes</taxon>
        <taxon>Trebouxiophyceae</taxon>
        <taxon>Chlorellales</taxon>
        <taxon>Chlorellaceae</taxon>
        <taxon>Apatococcus</taxon>
    </lineage>
</organism>
<feature type="compositionally biased region" description="Basic residues" evidence="10">
    <location>
        <begin position="567"/>
        <end position="576"/>
    </location>
</feature>
<dbReference type="Pfam" id="PF00176">
    <property type="entry name" value="SNF2-rel_dom"/>
    <property type="match status" value="2"/>
</dbReference>
<dbReference type="Proteomes" id="UP001485043">
    <property type="component" value="Unassembled WGS sequence"/>
</dbReference>
<feature type="compositionally biased region" description="Acidic residues" evidence="10">
    <location>
        <begin position="118"/>
        <end position="136"/>
    </location>
</feature>
<keyword evidence="5" id="KW-0378">Hydrolase</keyword>
<gene>
    <name evidence="13" type="ORF">WJX84_011839</name>
</gene>
<feature type="domain" description="RING-type" evidence="11">
    <location>
        <begin position="1025"/>
        <end position="1066"/>
    </location>
</feature>
<keyword evidence="6" id="KW-0347">Helicase</keyword>
<evidence type="ECO:0000256" key="2">
    <source>
        <dbReference type="ARBA" id="ARBA00022723"/>
    </source>
</evidence>
<dbReference type="InterPro" id="IPR050628">
    <property type="entry name" value="SNF2_RAD54_helicase_TF"/>
</dbReference>
<dbReference type="InterPro" id="IPR017907">
    <property type="entry name" value="Znf_RING_CS"/>
</dbReference>
<feature type="compositionally biased region" description="Low complexity" evidence="10">
    <location>
        <begin position="633"/>
        <end position="643"/>
    </location>
</feature>
<sequence length="1276" mass="137117">MPAPGALQESNGTSRQKRAAATAASAAIKSKQGTAATLPGAAPPGGPARMVPTPPCKSSSNAAECGKQGPSVASQPAGSELGPTPPAPLHPASLARTRSIRVRQRAASLPAALPGAPEEGDILELLDSEDDEDFQPEADAGAADAAEVEPESDVGEEQEEEWEDAAGGNEVEVEVDAEGLASLKELGAEGAAAALEDIPLSKRKRGSKAATGEAGAAKKKPRRRRDAAEMAAHEAKKAADKDRRTREYEDPDNIWATFGTDDDDLSPDALTKSKVWAQMEPPAELLMPLLPYQKEFLAWAVGQECSNIRGGILADEMGMGKTIQAISLIVTHRSDDPNAAPRIIPTLGPQASSLPVDKPRLKLRMHSAPAAFPAMNLSVTGTLTSDSNYTEQLNGSAVDGGPDTPMLQAPDLALDLTAPLSPPCCGTHVEAASPSLASPFSGHVGVKPQPEAEASSSAAYCGATLVVCPLVAVIQWRQEIARFTAAGTVKVVVYHGAKRAAEVEAMKQADVVLTTYSIIESEWRKETQPCKVTCAYCSKKFYPERLKVHLRFFCGPNAKKSAALAKQGKKRPRKGQGKTVESSDEESEWEEGDDSQDEDEEEQPSKGRKLASGKAQRGKGKAANGKGKGASGKGKAAAAAPAKGKGKTAKKPAPAPAGKGKGKKQAEDESDAEWEAAGSQGEEAAAQGDGEKQAEDESDAEWEAAGSEAEEAGDDSEGEVEGVEGIVQRGDEDAAARDALRMIAAAQKRVKRDDSDPPISACHQVQWRRVVLDEAHSIKDRRCSTAKAVFALDSKYKWALSGTPLQNRVGELYSLVRFLRIYPYAYYFCQKKENGKRCCKCTSLDYAFRFNTRKCDHCGHSPLAHYCWWNKYVANPIKKYGYVGNGRQAMRLLKTEILEKTLLRRTKVQCADVLALPPRTIVLRKDKFDEREADFYEALYTQSQAQFDAYVKTGTVVNNYAHIFDLLIRLRQAVDHPYLVVHSATGPGQAAGAAAEAGRKAVEASRAEAQEEAERIAAAGRDGVCGVCHDPLEDGVQAACGHSFCRVCITEFLEGATGHADCPDCSRPLTIDLSASATLPAAVAASVSKKAGILGRMGNGTFQSSTKIEALREEIDRMLQRDPSAKAIVFSQFTSMLDLVHHRFQQVGVSSVRLQGSMSMDHRDKMIHAFTHDPSIKVFLMSLKAGGVALNLTAASNVFLLDPWWNPAVEQQAQDRIHRLGQYKPINVVRFIIGSTIEERILKLQEKKQLVFEGTVGRDAEALGRLTEDDLRFLFG</sequence>
<dbReference type="SUPFAM" id="SSF57850">
    <property type="entry name" value="RING/U-box"/>
    <property type="match status" value="1"/>
</dbReference>
<dbReference type="GO" id="GO:0006289">
    <property type="term" value="P:nucleotide-excision repair"/>
    <property type="evidence" value="ECO:0007669"/>
    <property type="project" value="TreeGrafter"/>
</dbReference>
<evidence type="ECO:0000256" key="1">
    <source>
        <dbReference type="ARBA" id="ARBA00008438"/>
    </source>
</evidence>
<dbReference type="GO" id="GO:0008094">
    <property type="term" value="F:ATP-dependent activity, acting on DNA"/>
    <property type="evidence" value="ECO:0007669"/>
    <property type="project" value="TreeGrafter"/>
</dbReference>
<evidence type="ECO:0000256" key="10">
    <source>
        <dbReference type="SAM" id="MobiDB-lite"/>
    </source>
</evidence>
<dbReference type="InterPro" id="IPR001841">
    <property type="entry name" value="Znf_RING"/>
</dbReference>
<evidence type="ECO:0000256" key="8">
    <source>
        <dbReference type="ARBA" id="ARBA00022840"/>
    </source>
</evidence>
<dbReference type="SMART" id="SM00184">
    <property type="entry name" value="RING"/>
    <property type="match status" value="1"/>
</dbReference>
<evidence type="ECO:0000256" key="7">
    <source>
        <dbReference type="ARBA" id="ARBA00022833"/>
    </source>
</evidence>
<evidence type="ECO:0000256" key="9">
    <source>
        <dbReference type="PROSITE-ProRule" id="PRU00175"/>
    </source>
</evidence>
<comment type="similarity">
    <text evidence="1">Belongs to the SNF2/RAD54 helicase family. RAD16 subfamily.</text>
</comment>
<evidence type="ECO:0000259" key="12">
    <source>
        <dbReference type="PROSITE" id="PS51194"/>
    </source>
</evidence>
<dbReference type="GO" id="GO:0016787">
    <property type="term" value="F:hydrolase activity"/>
    <property type="evidence" value="ECO:0007669"/>
    <property type="project" value="UniProtKB-KW"/>
</dbReference>
<dbReference type="InterPro" id="IPR013083">
    <property type="entry name" value="Znf_RING/FYVE/PHD"/>
</dbReference>
<name>A0AAW1TE75_9CHLO</name>
<evidence type="ECO:0000313" key="14">
    <source>
        <dbReference type="Proteomes" id="UP001485043"/>
    </source>
</evidence>
<keyword evidence="3" id="KW-0547">Nucleotide-binding</keyword>
<dbReference type="PROSITE" id="PS51194">
    <property type="entry name" value="HELICASE_CTER"/>
    <property type="match status" value="1"/>
</dbReference>
<dbReference type="InterPro" id="IPR001650">
    <property type="entry name" value="Helicase_C-like"/>
</dbReference>
<evidence type="ECO:0000256" key="4">
    <source>
        <dbReference type="ARBA" id="ARBA00022771"/>
    </source>
</evidence>
<dbReference type="InterPro" id="IPR027417">
    <property type="entry name" value="P-loop_NTPase"/>
</dbReference>
<feature type="region of interest" description="Disordered" evidence="10">
    <location>
        <begin position="563"/>
        <end position="721"/>
    </location>
</feature>
<protein>
    <submittedName>
        <fullName evidence="13">Uncharacterized protein</fullName>
    </submittedName>
</protein>
<dbReference type="GO" id="GO:0008270">
    <property type="term" value="F:zinc ion binding"/>
    <property type="evidence" value="ECO:0007669"/>
    <property type="project" value="UniProtKB-KW"/>
</dbReference>
<feature type="region of interest" description="Disordered" evidence="10">
    <location>
        <begin position="1"/>
        <end position="180"/>
    </location>
</feature>
<evidence type="ECO:0000256" key="5">
    <source>
        <dbReference type="ARBA" id="ARBA00022801"/>
    </source>
</evidence>
<dbReference type="InterPro" id="IPR018957">
    <property type="entry name" value="Znf_C3HC4_RING-type"/>
</dbReference>
<dbReference type="SUPFAM" id="SSF52540">
    <property type="entry name" value="P-loop containing nucleoside triphosphate hydrolases"/>
    <property type="match status" value="2"/>
</dbReference>
<keyword evidence="7" id="KW-0862">Zinc</keyword>
<dbReference type="InterPro" id="IPR000330">
    <property type="entry name" value="SNF2_N"/>
</dbReference>
<dbReference type="GO" id="GO:0005524">
    <property type="term" value="F:ATP binding"/>
    <property type="evidence" value="ECO:0007669"/>
    <property type="project" value="UniProtKB-KW"/>
</dbReference>
<keyword evidence="14" id="KW-1185">Reference proteome</keyword>
<dbReference type="Pfam" id="PF00271">
    <property type="entry name" value="Helicase_C"/>
    <property type="match status" value="1"/>
</dbReference>
<evidence type="ECO:0000256" key="3">
    <source>
        <dbReference type="ARBA" id="ARBA00022741"/>
    </source>
</evidence>
<dbReference type="GO" id="GO:0005634">
    <property type="term" value="C:nucleus"/>
    <property type="evidence" value="ECO:0007669"/>
    <property type="project" value="TreeGrafter"/>
</dbReference>
<feature type="compositionally biased region" description="Basic and acidic residues" evidence="10">
    <location>
        <begin position="226"/>
        <end position="247"/>
    </location>
</feature>
<dbReference type="CDD" id="cd18793">
    <property type="entry name" value="SF2_C_SNF"/>
    <property type="match status" value="1"/>
</dbReference>
<dbReference type="InterPro" id="IPR014001">
    <property type="entry name" value="Helicase_ATP-bd"/>
</dbReference>
<reference evidence="13 14" key="1">
    <citation type="journal article" date="2024" name="Nat. Commun.">
        <title>Phylogenomics reveals the evolutionary origins of lichenization in chlorophyte algae.</title>
        <authorList>
            <person name="Puginier C."/>
            <person name="Libourel C."/>
            <person name="Otte J."/>
            <person name="Skaloud P."/>
            <person name="Haon M."/>
            <person name="Grisel S."/>
            <person name="Petersen M."/>
            <person name="Berrin J.G."/>
            <person name="Delaux P.M."/>
            <person name="Dal Grande F."/>
            <person name="Keller J."/>
        </authorList>
    </citation>
    <scope>NUCLEOTIDE SEQUENCE [LARGE SCALE GENOMIC DNA]</scope>
    <source>
        <strain evidence="13 14">SAG 2523</strain>
    </source>
</reference>
<comment type="caution">
    <text evidence="13">The sequence shown here is derived from an EMBL/GenBank/DDBJ whole genome shotgun (WGS) entry which is preliminary data.</text>
</comment>
<feature type="compositionally biased region" description="Acidic residues" evidence="10">
    <location>
        <begin position="696"/>
        <end position="721"/>
    </location>
</feature>
<keyword evidence="2" id="KW-0479">Metal-binding</keyword>
<dbReference type="GO" id="GO:0004386">
    <property type="term" value="F:helicase activity"/>
    <property type="evidence" value="ECO:0007669"/>
    <property type="project" value="UniProtKB-KW"/>
</dbReference>
<evidence type="ECO:0000256" key="6">
    <source>
        <dbReference type="ARBA" id="ARBA00022806"/>
    </source>
</evidence>
<dbReference type="Gene3D" id="3.30.40.10">
    <property type="entry name" value="Zinc/RING finger domain, C3HC4 (zinc finger)"/>
    <property type="match status" value="1"/>
</dbReference>
<dbReference type="SMART" id="SM00490">
    <property type="entry name" value="HELICc"/>
    <property type="match status" value="1"/>
</dbReference>
<feature type="compositionally biased region" description="Basic residues" evidence="10">
    <location>
        <begin position="606"/>
        <end position="620"/>
    </location>
</feature>
<dbReference type="EMBL" id="JALJOV010000091">
    <property type="protein sequence ID" value="KAK9867381.1"/>
    <property type="molecule type" value="Genomic_DNA"/>
</dbReference>
<accession>A0AAW1TE75</accession>
<dbReference type="Gene3D" id="3.40.50.10810">
    <property type="entry name" value="Tandem AAA-ATPase domain"/>
    <property type="match status" value="3"/>
</dbReference>